<sequence length="409" mass="45623">MTVLNLVKNRISPQQLFMLSALLVNGGNYIYNLLLGRILGPEAFADAALLVTLLLVLSFLGMTFQLVTAKFVATLPSDQWDVFRNRIGAFALLIGCLLGAMVFFSAPMLQNILHTENTVMFRIFAVGVPIYFVMSVNRGQYQGEESFAKLAISYQLEMWGRLGITLLAFLVIRDHFGALVSFGILVSLVFGLFPYKKLSLAKTAKAPTGLEWSKVRTFMLITAGYELTQIIINNSDIILVKHFFEAQEAGLYASLALIGRVVYFVAWMFVMLLLPTVVRLKKEGKPTGHILFKYVGYIGLLSTAIVVACALFPELIITLLFGDAYLSMASLLWQYALATSLFAVANIFTYYFLSLDHYKPILFSAVMGVSQIVLIVLFHSSLAMVVQLQILVMLVLLAVQILYFLSHRR</sequence>
<keyword evidence="7" id="KW-0413">Isomerase</keyword>
<keyword evidence="5 6" id="KW-0472">Membrane</keyword>
<evidence type="ECO:0000256" key="4">
    <source>
        <dbReference type="ARBA" id="ARBA00022989"/>
    </source>
</evidence>
<dbReference type="GO" id="GO:0005886">
    <property type="term" value="C:plasma membrane"/>
    <property type="evidence" value="ECO:0007669"/>
    <property type="project" value="UniProtKB-SubCell"/>
</dbReference>
<keyword evidence="2" id="KW-1003">Cell membrane</keyword>
<feature type="transmembrane region" description="Helical" evidence="6">
    <location>
        <begin position="119"/>
        <end position="136"/>
    </location>
</feature>
<organism evidence="7 8">
    <name type="scientific">Flagellimonas marinaquae</name>
    <dbReference type="NCBI Taxonomy" id="254955"/>
    <lineage>
        <taxon>Bacteria</taxon>
        <taxon>Pseudomonadati</taxon>
        <taxon>Bacteroidota</taxon>
        <taxon>Flavobacteriia</taxon>
        <taxon>Flavobacteriales</taxon>
        <taxon>Flavobacteriaceae</taxon>
        <taxon>Flagellimonas</taxon>
    </lineage>
</organism>
<evidence type="ECO:0000256" key="5">
    <source>
        <dbReference type="ARBA" id="ARBA00023136"/>
    </source>
</evidence>
<dbReference type="Proteomes" id="UP001330184">
    <property type="component" value="Chromosome"/>
</dbReference>
<protein>
    <submittedName>
        <fullName evidence="7">Sugar isomerase</fullName>
    </submittedName>
</protein>
<feature type="transmembrane region" description="Helical" evidence="6">
    <location>
        <begin position="252"/>
        <end position="274"/>
    </location>
</feature>
<dbReference type="PANTHER" id="PTHR30250">
    <property type="entry name" value="PST FAMILY PREDICTED COLANIC ACID TRANSPORTER"/>
    <property type="match status" value="1"/>
</dbReference>
<feature type="transmembrane region" description="Helical" evidence="6">
    <location>
        <begin position="333"/>
        <end position="353"/>
    </location>
</feature>
<feature type="transmembrane region" description="Helical" evidence="6">
    <location>
        <begin position="384"/>
        <end position="405"/>
    </location>
</feature>
<feature type="transmembrane region" description="Helical" evidence="6">
    <location>
        <begin position="360"/>
        <end position="378"/>
    </location>
</feature>
<evidence type="ECO:0000313" key="8">
    <source>
        <dbReference type="Proteomes" id="UP001330184"/>
    </source>
</evidence>
<keyword evidence="8" id="KW-1185">Reference proteome</keyword>
<accession>A0AA48HBI1</accession>
<dbReference type="Pfam" id="PF13440">
    <property type="entry name" value="Polysacc_synt_3"/>
    <property type="match status" value="1"/>
</dbReference>
<dbReference type="InterPro" id="IPR050833">
    <property type="entry name" value="Poly_Biosynth_Transport"/>
</dbReference>
<evidence type="ECO:0000256" key="2">
    <source>
        <dbReference type="ARBA" id="ARBA00022475"/>
    </source>
</evidence>
<dbReference type="PANTHER" id="PTHR30250:SF28">
    <property type="entry name" value="POLYSACCHARIDE BIOSYNTHESIS PROTEIN"/>
    <property type="match status" value="1"/>
</dbReference>
<feature type="transmembrane region" description="Helical" evidence="6">
    <location>
        <begin position="47"/>
        <end position="67"/>
    </location>
</feature>
<comment type="subcellular location">
    <subcellularLocation>
        <location evidence="1">Cell membrane</location>
        <topology evidence="1">Multi-pass membrane protein</topology>
    </subcellularLocation>
</comment>
<reference evidence="7 8" key="1">
    <citation type="submission" date="2023-01" db="EMBL/GenBank/DDBJ databases">
        <title>Complete genome sequence of Muricauda aquimarina strain IFOP_LL357.</title>
        <authorList>
            <person name="Gajardo G."/>
            <person name="Ueki S."/>
            <person name="Maruyama F."/>
        </authorList>
    </citation>
    <scope>NUCLEOTIDE SEQUENCE [LARGE SCALE GENOMIC DNA]</scope>
    <source>
        <strain evidence="7 8">IFOP_LL357</strain>
    </source>
</reference>
<name>A0AA48HBI1_9FLAO</name>
<dbReference type="EMBL" id="AP027268">
    <property type="protein sequence ID" value="BDW91317.1"/>
    <property type="molecule type" value="Genomic_DNA"/>
</dbReference>
<dbReference type="GO" id="GO:0016853">
    <property type="term" value="F:isomerase activity"/>
    <property type="evidence" value="ECO:0007669"/>
    <property type="project" value="UniProtKB-KW"/>
</dbReference>
<dbReference type="AlphaFoldDB" id="A0AA48HBI1"/>
<evidence type="ECO:0000313" key="7">
    <source>
        <dbReference type="EMBL" id="BDW91317.1"/>
    </source>
</evidence>
<keyword evidence="4 6" id="KW-1133">Transmembrane helix</keyword>
<feature type="transmembrane region" description="Helical" evidence="6">
    <location>
        <begin position="87"/>
        <end position="107"/>
    </location>
</feature>
<evidence type="ECO:0000256" key="6">
    <source>
        <dbReference type="SAM" id="Phobius"/>
    </source>
</evidence>
<keyword evidence="3 6" id="KW-0812">Transmembrane</keyword>
<feature type="transmembrane region" description="Helical" evidence="6">
    <location>
        <begin position="16"/>
        <end position="35"/>
    </location>
</feature>
<evidence type="ECO:0000256" key="3">
    <source>
        <dbReference type="ARBA" id="ARBA00022692"/>
    </source>
</evidence>
<proteinExistence type="predicted"/>
<gene>
    <name evidence="7" type="ORF">MACH07_01490</name>
</gene>
<evidence type="ECO:0000256" key="1">
    <source>
        <dbReference type="ARBA" id="ARBA00004651"/>
    </source>
</evidence>
<feature type="transmembrane region" description="Helical" evidence="6">
    <location>
        <begin position="294"/>
        <end position="321"/>
    </location>
</feature>
<feature type="transmembrane region" description="Helical" evidence="6">
    <location>
        <begin position="176"/>
        <end position="195"/>
    </location>
</feature>
<feature type="transmembrane region" description="Helical" evidence="6">
    <location>
        <begin position="215"/>
        <end position="232"/>
    </location>
</feature>